<dbReference type="Proteomes" id="UP000325415">
    <property type="component" value="Unassembled WGS sequence"/>
</dbReference>
<dbReference type="GeneID" id="78127886"/>
<name>A0A5N6RZ06_9BIFI</name>
<dbReference type="Pfam" id="PF14512">
    <property type="entry name" value="TM1586_NiRdase"/>
    <property type="match status" value="1"/>
</dbReference>
<sequence>MSYTQLIDAINIRSAVRRYDPAPIDEDMARQLDMALDAVNTLSGLHLQLIRNERQAFGPAVDSGRFANVANYLAIVGPRGDNESREKAGFYGERIILTAVQRSLGACWVAASIDREQVERHCSIDSGEELYLVAAIGYPEHHEDYAQRSYEDVVQVQSTHRTSKSFEEFTRSMNDEDRRLAPAWFTAGVEAAMKAPSARNLQPAWFSYNAEDGTAAAHIDYQAQDNHAFNDLGIAKLHFQIGAGSGSWTWGDGGLFTRQ</sequence>
<evidence type="ECO:0000259" key="1">
    <source>
        <dbReference type="Pfam" id="PF14512"/>
    </source>
</evidence>
<dbReference type="SUPFAM" id="SSF55469">
    <property type="entry name" value="FMN-dependent nitroreductase-like"/>
    <property type="match status" value="1"/>
</dbReference>
<evidence type="ECO:0000313" key="3">
    <source>
        <dbReference type="Proteomes" id="UP000325415"/>
    </source>
</evidence>
<dbReference type="EMBL" id="QDAG01000009">
    <property type="protein sequence ID" value="KAE8127239.1"/>
    <property type="molecule type" value="Genomic_DNA"/>
</dbReference>
<dbReference type="OrthoDB" id="9814075at2"/>
<dbReference type="RefSeq" id="WP_152581423.1">
    <property type="nucleotide sequence ID" value="NZ_JALCCS010000004.1"/>
</dbReference>
<proteinExistence type="predicted"/>
<keyword evidence="3" id="KW-1185">Reference proteome</keyword>
<dbReference type="GO" id="GO:0016491">
    <property type="term" value="F:oxidoreductase activity"/>
    <property type="evidence" value="ECO:0007669"/>
    <property type="project" value="InterPro"/>
</dbReference>
<accession>A0A5N6RZ06</accession>
<dbReference type="InterPro" id="IPR029478">
    <property type="entry name" value="TM1586_NiRdase"/>
</dbReference>
<dbReference type="AlphaFoldDB" id="A0A5N6RZ06"/>
<dbReference type="InterPro" id="IPR000415">
    <property type="entry name" value="Nitroreductase-like"/>
</dbReference>
<reference evidence="2 3" key="1">
    <citation type="submission" date="2018-04" db="EMBL/GenBank/DDBJ databases">
        <authorList>
            <person name="Eckel V.P."/>
            <person name="Vogel R.F."/>
        </authorList>
    </citation>
    <scope>NUCLEOTIDE SEQUENCE [LARGE SCALE GENOMIC DNA]</scope>
    <source>
        <strain evidence="3">TMW 2.1764</strain>
    </source>
</reference>
<feature type="domain" description="Putative nitroreductase TM1586" evidence="1">
    <location>
        <begin position="6"/>
        <end position="243"/>
    </location>
</feature>
<organism evidence="2 3">
    <name type="scientific">Bifidobacterium tibiigranuli</name>
    <dbReference type="NCBI Taxonomy" id="2172043"/>
    <lineage>
        <taxon>Bacteria</taxon>
        <taxon>Bacillati</taxon>
        <taxon>Actinomycetota</taxon>
        <taxon>Actinomycetes</taxon>
        <taxon>Bifidobacteriales</taxon>
        <taxon>Bifidobacteriaceae</taxon>
        <taxon>Bifidobacterium</taxon>
    </lineage>
</organism>
<evidence type="ECO:0000313" key="2">
    <source>
        <dbReference type="EMBL" id="KAE8127239.1"/>
    </source>
</evidence>
<protein>
    <submittedName>
        <fullName evidence="2">Nitroreductase</fullName>
    </submittedName>
</protein>
<gene>
    <name evidence="2" type="ORF">DDE84_09350</name>
</gene>
<comment type="caution">
    <text evidence="2">The sequence shown here is derived from an EMBL/GenBank/DDBJ whole genome shotgun (WGS) entry which is preliminary data.</text>
</comment>
<dbReference type="Gene3D" id="3.40.109.10">
    <property type="entry name" value="NADH Oxidase"/>
    <property type="match status" value="1"/>
</dbReference>